<evidence type="ECO:0000256" key="4">
    <source>
        <dbReference type="PROSITE-ProRule" id="PRU00376"/>
    </source>
</evidence>
<dbReference type="Pfam" id="PF03366">
    <property type="entry name" value="YEATS"/>
    <property type="match status" value="1"/>
</dbReference>
<comment type="subcellular location">
    <subcellularLocation>
        <location evidence="4">Nucleus</location>
    </subcellularLocation>
</comment>
<dbReference type="CDD" id="cd16910">
    <property type="entry name" value="YEATS_TFIID14_like"/>
    <property type="match status" value="1"/>
</dbReference>
<dbReference type="InParanoid" id="D7FWH7"/>
<keyword evidence="1" id="KW-0805">Transcription regulation</keyword>
<evidence type="ECO:0000256" key="3">
    <source>
        <dbReference type="ARBA" id="ARBA00023242"/>
    </source>
</evidence>
<keyword evidence="3 4" id="KW-0539">Nucleus</keyword>
<dbReference type="OrthoDB" id="16041at2759"/>
<protein>
    <recommendedName>
        <fullName evidence="6">YEATS domain-containing protein</fullName>
    </recommendedName>
</protein>
<gene>
    <name evidence="7" type="ORF">Esi_0306_0020</name>
</gene>
<feature type="compositionally biased region" description="Polar residues" evidence="5">
    <location>
        <begin position="230"/>
        <end position="242"/>
    </location>
</feature>
<evidence type="ECO:0000256" key="5">
    <source>
        <dbReference type="SAM" id="MobiDB-lite"/>
    </source>
</evidence>
<evidence type="ECO:0000256" key="1">
    <source>
        <dbReference type="ARBA" id="ARBA00023015"/>
    </source>
</evidence>
<accession>D7FWH7</accession>
<dbReference type="PROSITE" id="PS51037">
    <property type="entry name" value="YEATS"/>
    <property type="match status" value="1"/>
</dbReference>
<dbReference type="InterPro" id="IPR005033">
    <property type="entry name" value="YEATS"/>
</dbReference>
<dbReference type="PANTHER" id="PTHR47573">
    <property type="entry name" value="PROTEIN AF-9 HOMOLOG"/>
    <property type="match status" value="1"/>
</dbReference>
<dbReference type="InterPro" id="IPR055129">
    <property type="entry name" value="YEATS_dom"/>
</dbReference>
<dbReference type="STRING" id="2880.D7FWH7"/>
<name>D7FWH7_ECTSI</name>
<evidence type="ECO:0000313" key="8">
    <source>
        <dbReference type="Proteomes" id="UP000002630"/>
    </source>
</evidence>
<dbReference type="EMBL" id="FN649752">
    <property type="protein sequence ID" value="CBJ32065.1"/>
    <property type="molecule type" value="Genomic_DNA"/>
</dbReference>
<dbReference type="Gene3D" id="2.60.40.1970">
    <property type="entry name" value="YEATS domain"/>
    <property type="match status" value="1"/>
</dbReference>
<dbReference type="GO" id="GO:0006355">
    <property type="term" value="P:regulation of DNA-templated transcription"/>
    <property type="evidence" value="ECO:0007669"/>
    <property type="project" value="InterPro"/>
</dbReference>
<evidence type="ECO:0000313" key="7">
    <source>
        <dbReference type="EMBL" id="CBJ32065.1"/>
    </source>
</evidence>
<evidence type="ECO:0000256" key="2">
    <source>
        <dbReference type="ARBA" id="ARBA00023163"/>
    </source>
</evidence>
<dbReference type="InterPro" id="IPR038704">
    <property type="entry name" value="YEAST_sf"/>
</dbReference>
<feature type="region of interest" description="Disordered" evidence="5">
    <location>
        <begin position="215"/>
        <end position="242"/>
    </location>
</feature>
<dbReference type="Proteomes" id="UP000002630">
    <property type="component" value="Linkage Group LG27"/>
</dbReference>
<dbReference type="AlphaFoldDB" id="D7FWH7"/>
<organism evidence="7 8">
    <name type="scientific">Ectocarpus siliculosus</name>
    <name type="common">Brown alga</name>
    <name type="synonym">Conferva siliculosa</name>
    <dbReference type="NCBI Taxonomy" id="2880"/>
    <lineage>
        <taxon>Eukaryota</taxon>
        <taxon>Sar</taxon>
        <taxon>Stramenopiles</taxon>
        <taxon>Ochrophyta</taxon>
        <taxon>PX clade</taxon>
        <taxon>Phaeophyceae</taxon>
        <taxon>Ectocarpales</taxon>
        <taxon>Ectocarpaceae</taxon>
        <taxon>Ectocarpus</taxon>
    </lineage>
</organism>
<dbReference type="PANTHER" id="PTHR47573:SF1">
    <property type="entry name" value="PROTEIN AF-9 HOMOLOG"/>
    <property type="match status" value="1"/>
</dbReference>
<keyword evidence="8" id="KW-1185">Reference proteome</keyword>
<dbReference type="OMA" id="VQAHIVN"/>
<dbReference type="eggNOG" id="KOG3149">
    <property type="taxonomic scope" value="Eukaryota"/>
</dbReference>
<dbReference type="EMBL" id="FN648494">
    <property type="protein sequence ID" value="CBJ32065.1"/>
    <property type="molecule type" value="Genomic_DNA"/>
</dbReference>
<feature type="domain" description="YEATS" evidence="6">
    <location>
        <begin position="15"/>
        <end position="159"/>
    </location>
</feature>
<dbReference type="FunCoup" id="D7FWH7">
    <property type="interactions" value="248"/>
</dbReference>
<dbReference type="GO" id="GO:0005634">
    <property type="term" value="C:nucleus"/>
    <property type="evidence" value="ECO:0007669"/>
    <property type="project" value="UniProtKB-SubCell"/>
</dbReference>
<proteinExistence type="predicted"/>
<sequence>MASASKPPADVPKIRKKGLSVACPIAYGSLAFLLERKKQSEFVTHKWTLFVRGPNGEDISYFVSKVVFTLHPSFAEATREITSPPFEVTEMGWGEFEAKMTMHFKDPNEKPVDVLHQLRLYHDPATGTTQPKKAVVAEFYDEVVFTDPYEEFYNTLMQGQKLLPQRKHEHQEHFSTFSDGDTLQRLAAAREWVHNQLRETKDRIRKADMDMAQLKASATASSGRGLGRGSTAQTSQTSQVRR</sequence>
<reference evidence="7 8" key="1">
    <citation type="journal article" date="2010" name="Nature">
        <title>The Ectocarpus genome and the independent evolution of multicellularity in brown algae.</title>
        <authorList>
            <person name="Cock J.M."/>
            <person name="Sterck L."/>
            <person name="Rouze P."/>
            <person name="Scornet D."/>
            <person name="Allen A.E."/>
            <person name="Amoutzias G."/>
            <person name="Anthouard V."/>
            <person name="Artiguenave F."/>
            <person name="Aury J.M."/>
            <person name="Badger J.H."/>
            <person name="Beszteri B."/>
            <person name="Billiau K."/>
            <person name="Bonnet E."/>
            <person name="Bothwell J.H."/>
            <person name="Bowler C."/>
            <person name="Boyen C."/>
            <person name="Brownlee C."/>
            <person name="Carrano C.J."/>
            <person name="Charrier B."/>
            <person name="Cho G.Y."/>
            <person name="Coelho S.M."/>
            <person name="Collen J."/>
            <person name="Corre E."/>
            <person name="Da Silva C."/>
            <person name="Delage L."/>
            <person name="Delaroque N."/>
            <person name="Dittami S.M."/>
            <person name="Doulbeau S."/>
            <person name="Elias M."/>
            <person name="Farnham G."/>
            <person name="Gachon C.M."/>
            <person name="Gschloessl B."/>
            <person name="Heesch S."/>
            <person name="Jabbari K."/>
            <person name="Jubin C."/>
            <person name="Kawai H."/>
            <person name="Kimura K."/>
            <person name="Kloareg B."/>
            <person name="Kupper F.C."/>
            <person name="Lang D."/>
            <person name="Le Bail A."/>
            <person name="Leblanc C."/>
            <person name="Lerouge P."/>
            <person name="Lohr M."/>
            <person name="Lopez P.J."/>
            <person name="Martens C."/>
            <person name="Maumus F."/>
            <person name="Michel G."/>
            <person name="Miranda-Saavedra D."/>
            <person name="Morales J."/>
            <person name="Moreau H."/>
            <person name="Motomura T."/>
            <person name="Nagasato C."/>
            <person name="Napoli C.A."/>
            <person name="Nelson D.R."/>
            <person name="Nyvall-Collen P."/>
            <person name="Peters A.F."/>
            <person name="Pommier C."/>
            <person name="Potin P."/>
            <person name="Poulain J."/>
            <person name="Quesneville H."/>
            <person name="Read B."/>
            <person name="Rensing S.A."/>
            <person name="Ritter A."/>
            <person name="Rousvoal S."/>
            <person name="Samanta M."/>
            <person name="Samson G."/>
            <person name="Schroeder D.C."/>
            <person name="Segurens B."/>
            <person name="Strittmatter M."/>
            <person name="Tonon T."/>
            <person name="Tregear J.W."/>
            <person name="Valentin K."/>
            <person name="von Dassow P."/>
            <person name="Yamagishi T."/>
            <person name="Van de Peer Y."/>
            <person name="Wincker P."/>
        </authorList>
    </citation>
    <scope>NUCLEOTIDE SEQUENCE [LARGE SCALE GENOMIC DNA]</scope>
    <source>
        <strain evidence="8">Ec32 / CCAP1310/4</strain>
    </source>
</reference>
<evidence type="ECO:0000259" key="6">
    <source>
        <dbReference type="PROSITE" id="PS51037"/>
    </source>
</evidence>
<keyword evidence="2" id="KW-0804">Transcription</keyword>